<evidence type="ECO:0000256" key="2">
    <source>
        <dbReference type="ARBA" id="ARBA00007579"/>
    </source>
</evidence>
<dbReference type="GO" id="GO:0004452">
    <property type="term" value="F:isopentenyl-diphosphate delta-isomerase activity"/>
    <property type="evidence" value="ECO:0007669"/>
    <property type="project" value="UniProtKB-EC"/>
</dbReference>
<feature type="active site" evidence="6">
    <location>
        <position position="114"/>
    </location>
</feature>
<dbReference type="KEGG" id="pgv:SL003B_2022"/>
<proteinExistence type="inferred from homology"/>
<gene>
    <name evidence="8" type="primary">idi</name>
    <name evidence="8" type="ordered locus">SL003B_2022</name>
</gene>
<keyword evidence="9" id="KW-1185">Reference proteome</keyword>
<dbReference type="GO" id="GO:0005737">
    <property type="term" value="C:cytoplasm"/>
    <property type="evidence" value="ECO:0007669"/>
    <property type="project" value="TreeGrafter"/>
</dbReference>
<evidence type="ECO:0000256" key="1">
    <source>
        <dbReference type="ARBA" id="ARBA00004826"/>
    </source>
</evidence>
<evidence type="ECO:0000256" key="4">
    <source>
        <dbReference type="ARBA" id="ARBA00023229"/>
    </source>
</evidence>
<dbReference type="eggNOG" id="COG1443">
    <property type="taxonomic scope" value="Bacteria"/>
</dbReference>
<dbReference type="GO" id="GO:0050992">
    <property type="term" value="P:dimethylallyl diphosphate biosynthetic process"/>
    <property type="evidence" value="ECO:0007669"/>
    <property type="project" value="UniProtKB-UniPathway"/>
</dbReference>
<keyword evidence="5 8" id="KW-0413">Isomerase</keyword>
<dbReference type="PATRIC" id="fig|991905.3.peg.2073"/>
<dbReference type="Gene3D" id="3.90.79.10">
    <property type="entry name" value="Nucleoside Triphosphate Pyrophosphohydrolase"/>
    <property type="match status" value="1"/>
</dbReference>
<evidence type="ECO:0000313" key="8">
    <source>
        <dbReference type="EMBL" id="ADZ70448.1"/>
    </source>
</evidence>
<dbReference type="RefSeq" id="WP_013652766.1">
    <property type="nucleotide sequence ID" value="NC_015259.1"/>
</dbReference>
<dbReference type="InterPro" id="IPR000086">
    <property type="entry name" value="NUDIX_hydrolase_dom"/>
</dbReference>
<dbReference type="GO" id="GO:0009240">
    <property type="term" value="P:isopentenyl diphosphate biosynthetic process"/>
    <property type="evidence" value="ECO:0007669"/>
    <property type="project" value="TreeGrafter"/>
</dbReference>
<reference evidence="8 9" key="1">
    <citation type="journal article" date="2011" name="J. Bacteriol.">
        <title>Complete genome sequence of Polymorphum gilvum SL003B-26A1T, a crude oil-degrading bacterium from oil-polluted saline soil.</title>
        <authorList>
            <person name="Li S.G."/>
            <person name="Tang Y.Q."/>
            <person name="Nie Y."/>
            <person name="Cai M."/>
            <person name="Wu X.L."/>
        </authorList>
    </citation>
    <scope>NUCLEOTIDE SEQUENCE [LARGE SCALE GENOMIC DNA]</scope>
    <source>
        <strain evidence="9">LMG 25793 / CGMCC 1.9160 / SL003B-26A1</strain>
    </source>
</reference>
<dbReference type="Pfam" id="PF00293">
    <property type="entry name" value="NUDIX"/>
    <property type="match status" value="1"/>
</dbReference>
<feature type="active site" evidence="6">
    <location>
        <position position="67"/>
    </location>
</feature>
<evidence type="ECO:0000256" key="6">
    <source>
        <dbReference type="PIRSR" id="PIRSR018427-1"/>
    </source>
</evidence>
<evidence type="ECO:0000259" key="7">
    <source>
        <dbReference type="PROSITE" id="PS51462"/>
    </source>
</evidence>
<evidence type="ECO:0000313" key="9">
    <source>
        <dbReference type="Proteomes" id="UP000008130"/>
    </source>
</evidence>
<organism evidence="8 9">
    <name type="scientific">Polymorphum gilvum (strain LMG 25793 / CGMCC 1.9160 / SL003B-26A1)</name>
    <dbReference type="NCBI Taxonomy" id="991905"/>
    <lineage>
        <taxon>Bacteria</taxon>
        <taxon>Pseudomonadati</taxon>
        <taxon>Pseudomonadota</taxon>
        <taxon>Alphaproteobacteria</taxon>
        <taxon>Rhodobacterales</taxon>
        <taxon>Paracoccaceae</taxon>
        <taxon>Polymorphum</taxon>
    </lineage>
</organism>
<dbReference type="AlphaFoldDB" id="F2IXD0"/>
<dbReference type="STRING" id="991905.SL003B_2022"/>
<dbReference type="PANTHER" id="PTHR10885">
    <property type="entry name" value="ISOPENTENYL-DIPHOSPHATE DELTA-ISOMERASE"/>
    <property type="match status" value="1"/>
</dbReference>
<accession>F2IXD0</accession>
<evidence type="ECO:0000256" key="3">
    <source>
        <dbReference type="ARBA" id="ARBA00012057"/>
    </source>
</evidence>
<dbReference type="EMBL" id="CP002568">
    <property type="protein sequence ID" value="ADZ70448.1"/>
    <property type="molecule type" value="Genomic_DNA"/>
</dbReference>
<dbReference type="HOGENOM" id="CLU_060552_2_1_5"/>
<feature type="domain" description="Nudix hydrolase" evidence="7">
    <location>
        <begin position="31"/>
        <end position="165"/>
    </location>
</feature>
<dbReference type="PANTHER" id="PTHR10885:SF0">
    <property type="entry name" value="ISOPENTENYL-DIPHOSPHATE DELTA-ISOMERASE"/>
    <property type="match status" value="1"/>
</dbReference>
<comment type="similarity">
    <text evidence="2">Belongs to the IPP isomerase type 1 family.</text>
</comment>
<dbReference type="OrthoDB" id="9809458at2"/>
<dbReference type="InterPro" id="IPR011876">
    <property type="entry name" value="IsopentenylPP_isomerase_typ1"/>
</dbReference>
<comment type="pathway">
    <text evidence="1">Isoprenoid biosynthesis; dimethylallyl diphosphate biosynthesis; dimethylallyl diphosphate from isopentenyl diphosphate: step 1/1.</text>
</comment>
<dbReference type="EC" id="5.3.3.2" evidence="3"/>
<dbReference type="PIRSF" id="PIRSF018427">
    <property type="entry name" value="Isopntndiph_ism"/>
    <property type="match status" value="1"/>
</dbReference>
<dbReference type="InterPro" id="IPR015797">
    <property type="entry name" value="NUDIX_hydrolase-like_dom_sf"/>
</dbReference>
<name>F2IXD0_POLGS</name>
<dbReference type="SUPFAM" id="SSF55811">
    <property type="entry name" value="Nudix"/>
    <property type="match status" value="1"/>
</dbReference>
<keyword evidence="4" id="KW-0414">Isoprene biosynthesis</keyword>
<sequence length="175" mass="19164">MADADEILIPAIAADGSLFPVGKLRAHREALLHLAVSVFVFDGDALLLQQRALSKYHCGGLWANACCSHPHWDESPAACAARRLKEELGVSLALRPAGGTDYFAEVGGGLCEHERVSFFVADAERARLALAPDPAEVMATRWVTPDTLRRELASSPKIFAPWFRLYAERFPGFVF</sequence>
<protein>
    <recommendedName>
        <fullName evidence="3">isopentenyl-diphosphate Delta-isomerase</fullName>
        <ecNumber evidence="3">5.3.3.2</ecNumber>
    </recommendedName>
</protein>
<dbReference type="Proteomes" id="UP000008130">
    <property type="component" value="Chromosome"/>
</dbReference>
<dbReference type="CDD" id="cd02885">
    <property type="entry name" value="NUDIX_IPP_Isomerase"/>
    <property type="match status" value="1"/>
</dbReference>
<evidence type="ECO:0000256" key="5">
    <source>
        <dbReference type="ARBA" id="ARBA00023235"/>
    </source>
</evidence>
<dbReference type="UniPathway" id="UPA00059">
    <property type="reaction ID" value="UER00104"/>
</dbReference>
<dbReference type="PROSITE" id="PS51462">
    <property type="entry name" value="NUDIX"/>
    <property type="match status" value="1"/>
</dbReference>